<evidence type="ECO:0000313" key="3">
    <source>
        <dbReference type="Proteomes" id="UP001605261"/>
    </source>
</evidence>
<evidence type="ECO:0000259" key="1">
    <source>
        <dbReference type="Pfam" id="PF13588"/>
    </source>
</evidence>
<accession>A0ABW7D2S1</accession>
<protein>
    <submittedName>
        <fullName evidence="2">Type I restriction enzyme HsdR N-terminal domain-containing protein</fullName>
    </submittedName>
</protein>
<proteinExistence type="predicted"/>
<dbReference type="Proteomes" id="UP001605261">
    <property type="component" value="Unassembled WGS sequence"/>
</dbReference>
<gene>
    <name evidence="2" type="ORF">ACEU0G_001850</name>
</gene>
<organism evidence="2 3">
    <name type="scientific">Stenotrophomonas nematodicola</name>
    <dbReference type="NCBI Taxonomy" id="2656746"/>
    <lineage>
        <taxon>Bacteria</taxon>
        <taxon>Pseudomonadati</taxon>
        <taxon>Pseudomonadota</taxon>
        <taxon>Gammaproteobacteria</taxon>
        <taxon>Lysobacterales</taxon>
        <taxon>Lysobacteraceae</taxon>
        <taxon>Stenotrophomonas</taxon>
    </lineage>
</organism>
<sequence>MLKIPKKVMDRWPATVKSLVAVAISHKTRDVSEADTVTLVKDMLAEVFGYDKYNELTSEQQIRGTFCDLAVKIDGKIRVLIEVKAAAIALNETHLRQAINYGAHEGIEWIVLTNALEWRLYRIKFGQPIEYELVSSFCIADINLKNEEDQRRLFLLCREGITSDAMGLYHQHISVLNKFTVAQVILGESVVSVVRRELRRLFPELKIESEAIVELLNNEILKREVLDGEKVKDAQQRIRKALSKSAKVLAKKDAESARVQLSDGAPVA</sequence>
<dbReference type="Pfam" id="PF13588">
    <property type="entry name" value="HSDR_N_2"/>
    <property type="match status" value="1"/>
</dbReference>
<feature type="domain" description="Type I restriction enzyme R protein N-terminal" evidence="1">
    <location>
        <begin position="56"/>
        <end position="125"/>
    </location>
</feature>
<name>A0ABW7D2S1_9GAMM</name>
<dbReference type="InterPro" id="IPR029464">
    <property type="entry name" value="HSDR_N"/>
</dbReference>
<evidence type="ECO:0000313" key="2">
    <source>
        <dbReference type="EMBL" id="MFG6111513.1"/>
    </source>
</evidence>
<reference evidence="2 3" key="1">
    <citation type="submission" date="2024-09" db="EMBL/GenBank/DDBJ databases">
        <authorList>
            <consortium name="All-Russian atlas of soil microorganisms"/>
            <consortium name="as a basis for the search for new antimicrobial producers and enzymes with unique properties"/>
            <person name="Sokolova E.A."/>
            <person name="Voronina E.N."/>
        </authorList>
    </citation>
    <scope>NUCLEOTIDE SEQUENCE [LARGE SCALE GENOMIC DNA]</scope>
    <source>
        <strain evidence="2 3">AF-22b-331.1</strain>
    </source>
</reference>
<keyword evidence="3" id="KW-1185">Reference proteome</keyword>
<comment type="caution">
    <text evidence="2">The sequence shown here is derived from an EMBL/GenBank/DDBJ whole genome shotgun (WGS) entry which is preliminary data.</text>
</comment>
<dbReference type="RefSeq" id="WP_259208779.1">
    <property type="nucleotide sequence ID" value="NZ_JBHGCJ010000022.1"/>
</dbReference>
<dbReference type="EMBL" id="JBHGCJ010000022">
    <property type="protein sequence ID" value="MFG6111513.1"/>
    <property type="molecule type" value="Genomic_DNA"/>
</dbReference>